<dbReference type="PROSITE" id="PS51257">
    <property type="entry name" value="PROKAR_LIPOPROTEIN"/>
    <property type="match status" value="1"/>
</dbReference>
<name>A0A2W7N8B4_9BACT</name>
<gene>
    <name evidence="2" type="ORF">LX69_01735</name>
</gene>
<keyword evidence="3" id="KW-1185">Reference proteome</keyword>
<feature type="region of interest" description="Disordered" evidence="1">
    <location>
        <begin position="286"/>
        <end position="307"/>
    </location>
</feature>
<protein>
    <recommendedName>
        <fullName evidence="4">Endonuclease/exonuclease/phosphatase family protein</fullName>
    </recommendedName>
</protein>
<reference evidence="2 3" key="1">
    <citation type="submission" date="2018-06" db="EMBL/GenBank/DDBJ databases">
        <title>Genomic Encyclopedia of Archaeal and Bacterial Type Strains, Phase II (KMG-II): from individual species to whole genera.</title>
        <authorList>
            <person name="Goeker M."/>
        </authorList>
    </citation>
    <scope>NUCLEOTIDE SEQUENCE [LARGE SCALE GENOMIC DNA]</scope>
    <source>
        <strain evidence="2 3">DSM 6779</strain>
    </source>
</reference>
<evidence type="ECO:0000256" key="1">
    <source>
        <dbReference type="SAM" id="MobiDB-lite"/>
    </source>
</evidence>
<evidence type="ECO:0008006" key="4">
    <source>
        <dbReference type="Google" id="ProtNLM"/>
    </source>
</evidence>
<evidence type="ECO:0000313" key="2">
    <source>
        <dbReference type="EMBL" id="PZX16665.1"/>
    </source>
</evidence>
<dbReference type="InterPro" id="IPR036691">
    <property type="entry name" value="Endo/exonu/phosph_ase_sf"/>
</dbReference>
<dbReference type="EMBL" id="QKZK01000012">
    <property type="protein sequence ID" value="PZX16665.1"/>
    <property type="molecule type" value="Genomic_DNA"/>
</dbReference>
<comment type="caution">
    <text evidence="2">The sequence shown here is derived from an EMBL/GenBank/DDBJ whole genome shotgun (WGS) entry which is preliminary data.</text>
</comment>
<accession>A0A2W7N8B4</accession>
<dbReference type="Gene3D" id="3.60.10.10">
    <property type="entry name" value="Endonuclease/exonuclease/phosphatase"/>
    <property type="match status" value="1"/>
</dbReference>
<sequence>MRVKMKKYLQLLLIIFGMTAISGCLKPHGLRVMSLFLPDHQPDGQTISWNNLKSKTLSLINESTPDLIGLQNISKSQINSLMLDIPQYTFAGDKRFSTTHSKPFNPVLYNANQLDVIARSEFRLSDSIMNAPSIVSWLKLRYLKTGHIFYLFNTSFSDSSTMASESLALLNHIRIIAGDAPVVVTSALQAQTAQAVSEKLSRNYSNAIPLKEINTSHKSSTTLESVISNHIFINSYFNAARIKKDAAPRDGVLVCNLRPVIAELSFIERQNKQPGDAGRLHEESKIRATLSHQWSQQQPSNPGDGAH</sequence>
<proteinExistence type="predicted"/>
<dbReference type="AlphaFoldDB" id="A0A2W7N8B4"/>
<feature type="compositionally biased region" description="Polar residues" evidence="1">
    <location>
        <begin position="290"/>
        <end position="301"/>
    </location>
</feature>
<dbReference type="Proteomes" id="UP000249239">
    <property type="component" value="Unassembled WGS sequence"/>
</dbReference>
<evidence type="ECO:0000313" key="3">
    <source>
        <dbReference type="Proteomes" id="UP000249239"/>
    </source>
</evidence>
<organism evidence="2 3">
    <name type="scientific">Breznakibacter xylanolyticus</name>
    <dbReference type="NCBI Taxonomy" id="990"/>
    <lineage>
        <taxon>Bacteria</taxon>
        <taxon>Pseudomonadati</taxon>
        <taxon>Bacteroidota</taxon>
        <taxon>Bacteroidia</taxon>
        <taxon>Marinilabiliales</taxon>
        <taxon>Marinilabiliaceae</taxon>
        <taxon>Breznakibacter</taxon>
    </lineage>
</organism>